<dbReference type="Gene3D" id="3.10.580.10">
    <property type="entry name" value="CBS-domain"/>
    <property type="match status" value="2"/>
</dbReference>
<dbReference type="PANTHER" id="PTHR23354">
    <property type="entry name" value="NUCLEOLAR PROTEIN 7/ESTROGEN RECEPTOR COACTIVATOR-RELATED"/>
    <property type="match status" value="1"/>
</dbReference>
<dbReference type="Pfam" id="PF00571">
    <property type="entry name" value="CBS"/>
    <property type="match status" value="1"/>
</dbReference>
<evidence type="ECO:0000256" key="4">
    <source>
        <dbReference type="ARBA" id="ARBA00040604"/>
    </source>
</evidence>
<dbReference type="PROSITE" id="PS51371">
    <property type="entry name" value="CBS"/>
    <property type="match status" value="1"/>
</dbReference>
<accession>A0A2R5GAX3</accession>
<gene>
    <name evidence="9" type="ORF">FCC1311_036912</name>
</gene>
<reference evidence="9 10" key="1">
    <citation type="submission" date="2017-12" db="EMBL/GenBank/DDBJ databases">
        <title>Sequencing, de novo assembly and annotation of complete genome of a new Thraustochytrid species, strain FCC1311.</title>
        <authorList>
            <person name="Sedici K."/>
            <person name="Godart F."/>
            <person name="Aiese Cigliano R."/>
            <person name="Sanseverino W."/>
            <person name="Barakat M."/>
            <person name="Ortet P."/>
            <person name="Marechal E."/>
            <person name="Cagnac O."/>
            <person name="Amato A."/>
        </authorList>
    </citation>
    <scope>NUCLEOTIDE SEQUENCE [LARGE SCALE GENOMIC DNA]</scope>
</reference>
<dbReference type="PANTHER" id="PTHR23354:SF62">
    <property type="entry name" value="MUSTARD, ISOFORM V"/>
    <property type="match status" value="1"/>
</dbReference>
<evidence type="ECO:0000259" key="8">
    <source>
        <dbReference type="PROSITE" id="PS51886"/>
    </source>
</evidence>
<feature type="region of interest" description="Disordered" evidence="6">
    <location>
        <begin position="220"/>
        <end position="251"/>
    </location>
</feature>
<name>A0A2R5GAX3_9STRA</name>
<dbReference type="Pfam" id="PF07534">
    <property type="entry name" value="TLD"/>
    <property type="match status" value="1"/>
</dbReference>
<evidence type="ECO:0000313" key="9">
    <source>
        <dbReference type="EMBL" id="GBG27469.1"/>
    </source>
</evidence>
<dbReference type="Proteomes" id="UP000241890">
    <property type="component" value="Unassembled WGS sequence"/>
</dbReference>
<dbReference type="SMART" id="SM00584">
    <property type="entry name" value="TLDc"/>
    <property type="match status" value="1"/>
</dbReference>
<dbReference type="InParanoid" id="A0A2R5GAX3"/>
<comment type="subcellular location">
    <subcellularLocation>
        <location evidence="1">Mitochondrion</location>
    </subcellularLocation>
</comment>
<proteinExistence type="inferred from homology"/>
<evidence type="ECO:0000256" key="3">
    <source>
        <dbReference type="ARBA" id="ARBA00023128"/>
    </source>
</evidence>
<evidence type="ECO:0000256" key="6">
    <source>
        <dbReference type="SAM" id="MobiDB-lite"/>
    </source>
</evidence>
<organism evidence="9 10">
    <name type="scientific">Hondaea fermentalgiana</name>
    <dbReference type="NCBI Taxonomy" id="2315210"/>
    <lineage>
        <taxon>Eukaryota</taxon>
        <taxon>Sar</taxon>
        <taxon>Stramenopiles</taxon>
        <taxon>Bigyra</taxon>
        <taxon>Labyrinthulomycetes</taxon>
        <taxon>Thraustochytrida</taxon>
        <taxon>Thraustochytriidae</taxon>
        <taxon>Hondaea</taxon>
    </lineage>
</organism>
<dbReference type="PROSITE" id="PS51886">
    <property type="entry name" value="TLDC"/>
    <property type="match status" value="1"/>
</dbReference>
<evidence type="ECO:0000259" key="7">
    <source>
        <dbReference type="PROSITE" id="PS51371"/>
    </source>
</evidence>
<dbReference type="SUPFAM" id="SSF54631">
    <property type="entry name" value="CBS-domain pair"/>
    <property type="match status" value="2"/>
</dbReference>
<dbReference type="CDD" id="cd02205">
    <property type="entry name" value="CBS_pair_SF"/>
    <property type="match status" value="1"/>
</dbReference>
<feature type="domain" description="CBS" evidence="7">
    <location>
        <begin position="542"/>
        <end position="600"/>
    </location>
</feature>
<feature type="domain" description="TLDc" evidence="8">
    <location>
        <begin position="782"/>
        <end position="963"/>
    </location>
</feature>
<dbReference type="OrthoDB" id="26679at2759"/>
<dbReference type="EMBL" id="BEYU01000031">
    <property type="protein sequence ID" value="GBG27469.1"/>
    <property type="molecule type" value="Genomic_DNA"/>
</dbReference>
<dbReference type="InterPro" id="IPR006571">
    <property type="entry name" value="TLDc_dom"/>
</dbReference>
<comment type="caution">
    <text evidence="9">The sequence shown here is derived from an EMBL/GenBank/DDBJ whole genome shotgun (WGS) entry which is preliminary data.</text>
</comment>
<keyword evidence="10" id="KW-1185">Reference proteome</keyword>
<dbReference type="SMART" id="SM00116">
    <property type="entry name" value="CBS"/>
    <property type="match status" value="2"/>
</dbReference>
<dbReference type="InterPro" id="IPR000644">
    <property type="entry name" value="CBS_dom"/>
</dbReference>
<keyword evidence="5" id="KW-0129">CBS domain</keyword>
<comment type="similarity">
    <text evidence="2">Belongs to the OXR1 family.</text>
</comment>
<evidence type="ECO:0000313" key="10">
    <source>
        <dbReference type="Proteomes" id="UP000241890"/>
    </source>
</evidence>
<sequence>MEKIWELEEGNEVYGTMRGGIGKETVRFEFNLEKGGFYYFVCSLPYALNEKGTLRFERFKIQNSMLLRRFTAETSQSLFSVDVRVEVDSPYREGLFKAYMPLDLSGVKEEYRCFEVPSSFAPAKVTVTLEGHAFTKRLIVVAACHRYGVAPETAQEREIVARMGEYFVKQAMNVGKSNYHEIMRKERSKLVEDTQDPDIFSGPHGTAALTSSIVAMAPANASSSSLGDDGSDSSRDRGRQGRTKTKGTIPDAAALKRAGESILHTSSFGAVKGDDAGVMYEIQSSTTIGDAMFYLLEQGVSSAPVWDETSRSYLGLFDIQDAMQFTLKLRAARRRRAGSTARAHENSFNIHGIELGASETSNWFGLDLKVSVFFREHNRHLAQWHPLRVSTPMKRVLSALTKDVKRIPVEDPMTGRIIKVISQSEIINQVFTRLLQARVDSRVEEYFETTELNEDAVERGIVAYSLTDTILEPFHRIMNSDEVDAVPVVDADGRLVATIGSVDAWFLCRLEMDEHKPHDLSELTIGDFLENANRISEMHLGKTRYEAVPVRENASLKTTIGRIVQHKVHGVYIVDEDEKPIGRINVQNIIEAMARENVAVFGPYENVASVFLWDKTTPEPLRPSVSDTVREAAKRSAANRRTSLTKAAAQHIFMEEHPPADDEMIAINRTLSVASAKSVLSHALGIESEIPDLLYASQSSEMSRPRTSSAASALSALADAGALSNVDTRSTSSSPGPEICPADYQQEALESEPQHRPRVTPTAAAAISSNAVRRFAPDTSDSVLSIALQKQLERALPTALRTVSTWTRIFAMRRDGASTLAVREITATCRHPVVIALQDSHGFVFGGFLPSGLVVEEFQNENSYVEGRSGDGESFVFTFGNPRASKYGDGMLRVFPWTGQNRFFRLLSTERGLGMGGGDDGFAFFVDEMLSAGSSRSSATFGNDCLASREDFTCVNLEIFSIRSSLRQSRR</sequence>
<evidence type="ECO:0000256" key="1">
    <source>
        <dbReference type="ARBA" id="ARBA00004173"/>
    </source>
</evidence>
<evidence type="ECO:0000256" key="2">
    <source>
        <dbReference type="ARBA" id="ARBA00009540"/>
    </source>
</evidence>
<evidence type="ECO:0000256" key="5">
    <source>
        <dbReference type="PROSITE-ProRule" id="PRU00703"/>
    </source>
</evidence>
<dbReference type="GO" id="GO:0005739">
    <property type="term" value="C:mitochondrion"/>
    <property type="evidence" value="ECO:0007669"/>
    <property type="project" value="UniProtKB-SubCell"/>
</dbReference>
<protein>
    <recommendedName>
        <fullName evidence="4">Oxidation resistance protein 1</fullName>
    </recommendedName>
</protein>
<dbReference type="AlphaFoldDB" id="A0A2R5GAX3"/>
<dbReference type="InterPro" id="IPR046342">
    <property type="entry name" value="CBS_dom_sf"/>
</dbReference>
<keyword evidence="3" id="KW-0496">Mitochondrion</keyword>